<feature type="non-terminal residue" evidence="1">
    <location>
        <position position="1"/>
    </location>
</feature>
<proteinExistence type="predicted"/>
<evidence type="ECO:0000313" key="2">
    <source>
        <dbReference type="Proteomes" id="UP001189429"/>
    </source>
</evidence>
<evidence type="ECO:0000313" key="1">
    <source>
        <dbReference type="EMBL" id="CAK0859922.1"/>
    </source>
</evidence>
<reference evidence="1" key="1">
    <citation type="submission" date="2023-10" db="EMBL/GenBank/DDBJ databases">
        <authorList>
            <person name="Chen Y."/>
            <person name="Shah S."/>
            <person name="Dougan E. K."/>
            <person name="Thang M."/>
            <person name="Chan C."/>
        </authorList>
    </citation>
    <scope>NUCLEOTIDE SEQUENCE [LARGE SCALE GENOMIC DNA]</scope>
</reference>
<keyword evidence="2" id="KW-1185">Reference proteome</keyword>
<protein>
    <submittedName>
        <fullName evidence="1">Uncharacterized protein</fullName>
    </submittedName>
</protein>
<feature type="non-terminal residue" evidence="1">
    <location>
        <position position="159"/>
    </location>
</feature>
<organism evidence="1 2">
    <name type="scientific">Prorocentrum cordatum</name>
    <dbReference type="NCBI Taxonomy" id="2364126"/>
    <lineage>
        <taxon>Eukaryota</taxon>
        <taxon>Sar</taxon>
        <taxon>Alveolata</taxon>
        <taxon>Dinophyceae</taxon>
        <taxon>Prorocentrales</taxon>
        <taxon>Prorocentraceae</taxon>
        <taxon>Prorocentrum</taxon>
    </lineage>
</organism>
<name>A0ABN9UJK8_9DINO</name>
<accession>A0ABN9UJK8</accession>
<dbReference type="EMBL" id="CAUYUJ010015941">
    <property type="protein sequence ID" value="CAK0859922.1"/>
    <property type="molecule type" value="Genomic_DNA"/>
</dbReference>
<gene>
    <name evidence="1" type="ORF">PCOR1329_LOCUS49110</name>
</gene>
<comment type="caution">
    <text evidence="1">The sequence shown here is derived from an EMBL/GenBank/DDBJ whole genome shotgun (WGS) entry which is preliminary data.</text>
</comment>
<sequence length="159" mass="17694">GPGNPVVFKSVKGKFLEWYRKTRAYLVAVFGEQSRRVLEWVEDQAQDTTPITIETVRPAEGEIFSIVLNALRGKRRALLRRAMTPLRSTPADLRGGLEGREGHVRLCEKRRAGGNAEGVEDDAKMAAQETVVPEELKLHLAMNRARLGTSDKMPDESPA</sequence>
<dbReference type="Proteomes" id="UP001189429">
    <property type="component" value="Unassembled WGS sequence"/>
</dbReference>